<dbReference type="AlphaFoldDB" id="F8IH99"/>
<dbReference type="STRING" id="1048834.TC41_1242"/>
<dbReference type="Gene3D" id="2.30.310.10">
    <property type="entry name" value="ibrinogen binding protein from staphylococcus aureus domain"/>
    <property type="match status" value="1"/>
</dbReference>
<reference evidence="1 2" key="1">
    <citation type="journal article" date="2011" name="J. Bacteriol.">
        <title>Complete Genome Sequence of Alicyclobacillus acidocaldarius Strain Tc-4-1.</title>
        <authorList>
            <person name="Chen Y."/>
            <person name="He Y."/>
            <person name="Zhang B."/>
            <person name="Yang J."/>
            <person name="Li W."/>
            <person name="Dong Z."/>
            <person name="Hu S."/>
        </authorList>
    </citation>
    <scope>NUCLEOTIDE SEQUENCE [LARGE SCALE GENOMIC DNA]</scope>
    <source>
        <strain evidence="1 2">Tc-4-1</strain>
    </source>
</reference>
<dbReference type="EMBL" id="CP002902">
    <property type="protein sequence ID" value="AEJ43184.1"/>
    <property type="molecule type" value="Genomic_DNA"/>
</dbReference>
<dbReference type="KEGG" id="aad:TC41_1242"/>
<proteinExistence type="predicted"/>
<dbReference type="Pfam" id="PF05833">
    <property type="entry name" value="NFACT_N"/>
    <property type="match status" value="1"/>
</dbReference>
<dbReference type="PATRIC" id="fig|1048834.4.peg.1182"/>
<evidence type="ECO:0000313" key="2">
    <source>
        <dbReference type="Proteomes" id="UP000000292"/>
    </source>
</evidence>
<dbReference type="HOGENOM" id="CLU_1902241_0_0_9"/>
<accession>F8IH99</accession>
<protein>
    <submittedName>
        <fullName evidence="1">Fibronectin-binding A domain protein</fullName>
    </submittedName>
</protein>
<reference evidence="2" key="2">
    <citation type="submission" date="2011-06" db="EMBL/GenBank/DDBJ databases">
        <title>The complete genome sequence of Alicyclobacillus acidocaldarius sp. Tc-4-1.</title>
        <authorList>
            <person name="Chen Y."/>
            <person name="He Y."/>
            <person name="Dong Z."/>
            <person name="Hu S."/>
        </authorList>
    </citation>
    <scope>NUCLEOTIDE SEQUENCE [LARGE SCALE GENOMIC DNA]</scope>
    <source>
        <strain evidence="2">Tc-4-1</strain>
    </source>
</reference>
<evidence type="ECO:0000313" key="1">
    <source>
        <dbReference type="EMBL" id="AEJ43184.1"/>
    </source>
</evidence>
<sequence>MEETAVYWLRERGASSVDGWTLRRLARELDDALRGARIDRVYQPGERDLVLAVRSAHLGARRLYVSAHQQFARVHFLADERPDNPATPPMFCVLLRKHIEGGASSASHSRDGIGCLKWQLKHWTTSATGARTR</sequence>
<dbReference type="eggNOG" id="COG1293">
    <property type="taxonomic scope" value="Bacteria"/>
</dbReference>
<name>F8IH99_ALIAT</name>
<dbReference type="Proteomes" id="UP000000292">
    <property type="component" value="Chromosome"/>
</dbReference>
<organism evidence="1 2">
    <name type="scientific">Alicyclobacillus acidocaldarius (strain Tc-4-1)</name>
    <name type="common">Bacillus acidocaldarius</name>
    <dbReference type="NCBI Taxonomy" id="1048834"/>
    <lineage>
        <taxon>Bacteria</taxon>
        <taxon>Bacillati</taxon>
        <taxon>Bacillota</taxon>
        <taxon>Bacilli</taxon>
        <taxon>Bacillales</taxon>
        <taxon>Alicyclobacillaceae</taxon>
        <taxon>Alicyclobacillus</taxon>
    </lineage>
</organism>
<gene>
    <name evidence="1" type="ordered locus">TC41_1242</name>
</gene>